<dbReference type="GO" id="GO:0000166">
    <property type="term" value="F:nucleotide binding"/>
    <property type="evidence" value="ECO:0007669"/>
    <property type="project" value="UniProtKB-KW"/>
</dbReference>
<evidence type="ECO:0000259" key="18">
    <source>
        <dbReference type="Pfam" id="PF01761"/>
    </source>
</evidence>
<dbReference type="InterPro" id="IPR030963">
    <property type="entry name" value="DHQ_synth_fam"/>
</dbReference>
<dbReference type="GO" id="GO:0046872">
    <property type="term" value="F:metal ion binding"/>
    <property type="evidence" value="ECO:0007669"/>
    <property type="project" value="UniProtKB-KW"/>
</dbReference>
<dbReference type="UniPathway" id="UPA00053">
    <property type="reaction ID" value="UER00085"/>
</dbReference>
<keyword evidence="10 17" id="KW-0479">Metal-binding</keyword>
<dbReference type="PIRSF" id="PIRSF001455">
    <property type="entry name" value="DHQ_synth"/>
    <property type="match status" value="1"/>
</dbReference>
<feature type="binding site" evidence="17">
    <location>
        <position position="144"/>
    </location>
    <ligand>
        <name>NAD(+)</name>
        <dbReference type="ChEBI" id="CHEBI:57540"/>
    </ligand>
</feature>
<dbReference type="Pfam" id="PF24621">
    <property type="entry name" value="DHQS_C"/>
    <property type="match status" value="1"/>
</dbReference>
<comment type="cofactor">
    <cofactor evidence="17">
        <name>Co(2+)</name>
        <dbReference type="ChEBI" id="CHEBI:48828"/>
    </cofactor>
    <cofactor evidence="17">
        <name>Zn(2+)</name>
        <dbReference type="ChEBI" id="CHEBI:29105"/>
    </cofactor>
    <text evidence="17">Binds 1 divalent metal cation per subunit. Can use either Co(2+) or Zn(2+).</text>
</comment>
<feature type="binding site" evidence="17">
    <location>
        <position position="135"/>
    </location>
    <ligand>
        <name>NAD(+)</name>
        <dbReference type="ChEBI" id="CHEBI:57540"/>
    </ligand>
</feature>
<keyword evidence="11 17" id="KW-0547">Nucleotide-binding</keyword>
<keyword evidence="15 17" id="KW-0456">Lyase</keyword>
<dbReference type="RefSeq" id="WP_086042583.1">
    <property type="nucleotide sequence ID" value="NZ_CBCRZA010000002.1"/>
</dbReference>
<comment type="function">
    <text evidence="17">Catalyzes the conversion of 3-deoxy-D-arabino-heptulosonate 7-phosphate (DAHP) to dehydroquinate (DHQ).</text>
</comment>
<comment type="caution">
    <text evidence="17">Lacks conserved residue(s) required for the propagation of feature annotation.</text>
</comment>
<evidence type="ECO:0000256" key="9">
    <source>
        <dbReference type="ARBA" id="ARBA00022605"/>
    </source>
</evidence>
<comment type="subcellular location">
    <subcellularLocation>
        <location evidence="3 17">Cytoplasm</location>
    </subcellularLocation>
</comment>
<feature type="binding site" evidence="17">
    <location>
        <begin position="99"/>
        <end position="103"/>
    </location>
    <ligand>
        <name>NAD(+)</name>
        <dbReference type="ChEBI" id="CHEBI:57540"/>
    </ligand>
</feature>
<dbReference type="Proteomes" id="UP000194154">
    <property type="component" value="Chromosome"/>
</dbReference>
<dbReference type="CDD" id="cd08195">
    <property type="entry name" value="DHQS"/>
    <property type="match status" value="1"/>
</dbReference>
<accession>A0A1W7ABH0</accession>
<dbReference type="InterPro" id="IPR030960">
    <property type="entry name" value="DHQS/DOIS_N"/>
</dbReference>
<evidence type="ECO:0000313" key="21">
    <source>
        <dbReference type="Proteomes" id="UP000194154"/>
    </source>
</evidence>
<dbReference type="EC" id="4.2.3.4" evidence="6 17"/>
<proteinExistence type="inferred from homology"/>
<dbReference type="HAMAP" id="MF_00110">
    <property type="entry name" value="DHQ_synthase"/>
    <property type="match status" value="1"/>
</dbReference>
<dbReference type="AlphaFoldDB" id="A0A1W7ABH0"/>
<reference evidence="20 21" key="1">
    <citation type="journal article" date="2017" name="Int. J. Syst. Evol. Microbiol.">
        <title>Macrococcus canis sp. nov., a skin bacterium associated with infections in dogs.</title>
        <authorList>
            <person name="Gobeli Brawand S."/>
            <person name="Cotting K."/>
            <person name="Gomez-Sanz E."/>
            <person name="Collaud A."/>
            <person name="Thomann A."/>
            <person name="Brodard I."/>
            <person name="Rodriguez-Campos S."/>
            <person name="Strauss C."/>
            <person name="Perreten V."/>
        </authorList>
    </citation>
    <scope>NUCLEOTIDE SEQUENCE [LARGE SCALE GENOMIC DNA]</scope>
    <source>
        <strain evidence="20 21">KM45013</strain>
    </source>
</reference>
<evidence type="ECO:0000256" key="11">
    <source>
        <dbReference type="ARBA" id="ARBA00022741"/>
    </source>
</evidence>
<feature type="domain" description="3-dehydroquinate synthase C-terminal" evidence="19">
    <location>
        <begin position="174"/>
        <end position="316"/>
    </location>
</feature>
<evidence type="ECO:0000256" key="1">
    <source>
        <dbReference type="ARBA" id="ARBA00001393"/>
    </source>
</evidence>
<dbReference type="Gene3D" id="1.20.1090.10">
    <property type="entry name" value="Dehydroquinate synthase-like - alpha domain"/>
    <property type="match status" value="1"/>
</dbReference>
<feature type="binding site" evidence="17">
    <location>
        <begin position="162"/>
        <end position="165"/>
    </location>
    <ligand>
        <name>NAD(+)</name>
        <dbReference type="ChEBI" id="CHEBI:57540"/>
    </ligand>
</feature>
<feature type="binding site" evidence="17">
    <location>
        <begin position="123"/>
        <end position="124"/>
    </location>
    <ligand>
        <name>NAD(+)</name>
        <dbReference type="ChEBI" id="CHEBI:57540"/>
    </ligand>
</feature>
<evidence type="ECO:0000256" key="2">
    <source>
        <dbReference type="ARBA" id="ARBA00001911"/>
    </source>
</evidence>
<dbReference type="InterPro" id="IPR050071">
    <property type="entry name" value="Dehydroquinate_synthase"/>
</dbReference>
<keyword evidence="13 17" id="KW-0520">NAD</keyword>
<dbReference type="STRING" id="1855823.MCCS_13050"/>
<evidence type="ECO:0000256" key="4">
    <source>
        <dbReference type="ARBA" id="ARBA00004661"/>
    </source>
</evidence>
<protein>
    <recommendedName>
        <fullName evidence="7 17">3-dehydroquinate synthase</fullName>
        <shortName evidence="17">DHQS</shortName>
        <ecNumber evidence="6 17">4.2.3.4</ecNumber>
    </recommendedName>
</protein>
<keyword evidence="21" id="KW-1185">Reference proteome</keyword>
<evidence type="ECO:0000256" key="3">
    <source>
        <dbReference type="ARBA" id="ARBA00004496"/>
    </source>
</evidence>
<dbReference type="GeneID" id="35295429"/>
<dbReference type="GO" id="GO:0003856">
    <property type="term" value="F:3-dehydroquinate synthase activity"/>
    <property type="evidence" value="ECO:0007669"/>
    <property type="project" value="UniProtKB-UniRule"/>
</dbReference>
<dbReference type="GO" id="GO:0005737">
    <property type="term" value="C:cytoplasm"/>
    <property type="evidence" value="ECO:0007669"/>
    <property type="project" value="UniProtKB-SubCell"/>
</dbReference>
<dbReference type="OrthoDB" id="9806583at2"/>
<dbReference type="Pfam" id="PF01761">
    <property type="entry name" value="DHQ_synthase"/>
    <property type="match status" value="1"/>
</dbReference>
<evidence type="ECO:0000256" key="6">
    <source>
        <dbReference type="ARBA" id="ARBA00013031"/>
    </source>
</evidence>
<feature type="binding site" evidence="17">
    <location>
        <position position="261"/>
    </location>
    <ligand>
        <name>Zn(2+)</name>
        <dbReference type="ChEBI" id="CHEBI:29105"/>
    </ligand>
</feature>
<keyword evidence="9 17" id="KW-0028">Amino-acid biosynthesis</keyword>
<sequence>MKLTTNYKDNNYDIFVEHDALNKDYHFNYYAKRIALIDESVYQLHQRKIDLFLNKHSILKVLIPGGEQVKTMHHYSKVAELLLSMHVTRNSCLFAIGGGATGDFTGFVAATLLRGIHFIQVPTTILAHDASIGGKTGINASSGKNLIGAFKRPDLVIYDLDFLDTLSQSEKLSGFAEIIKHVFLNAKGRIGKSDTVLEIMHDVQDEACLNNLHAIDKWIAFGIQTKMKVVHDDEFESGVRKYLNFGHTFGHAIEFHHKLPHGIAIMHGMIYALLLSDVTEADIIALLRWMHRLGLKKLAYDNFDRYYELMRQDKKNEVNDINFVVYSEDDGYKVEQVDVKRLRIAFERLRKLEGELL</sequence>
<evidence type="ECO:0000256" key="7">
    <source>
        <dbReference type="ARBA" id="ARBA00017684"/>
    </source>
</evidence>
<dbReference type="GO" id="GO:0009073">
    <property type="term" value="P:aromatic amino acid family biosynthetic process"/>
    <property type="evidence" value="ECO:0007669"/>
    <property type="project" value="UniProtKB-KW"/>
</dbReference>
<feature type="binding site" evidence="17">
    <location>
        <position position="177"/>
    </location>
    <ligand>
        <name>Zn(2+)</name>
        <dbReference type="ChEBI" id="CHEBI:29105"/>
    </ligand>
</feature>
<keyword evidence="8 17" id="KW-0963">Cytoplasm</keyword>
<dbReference type="Gene3D" id="3.40.50.1970">
    <property type="match status" value="1"/>
</dbReference>
<evidence type="ECO:0000256" key="12">
    <source>
        <dbReference type="ARBA" id="ARBA00022833"/>
    </source>
</evidence>
<name>A0A1W7ABH0_9STAP</name>
<dbReference type="PANTHER" id="PTHR43622">
    <property type="entry name" value="3-DEHYDROQUINATE SYNTHASE"/>
    <property type="match status" value="1"/>
</dbReference>
<comment type="cofactor">
    <cofactor evidence="2 17">
        <name>NAD(+)</name>
        <dbReference type="ChEBI" id="CHEBI:57540"/>
    </cofactor>
</comment>
<evidence type="ECO:0000256" key="13">
    <source>
        <dbReference type="ARBA" id="ARBA00023027"/>
    </source>
</evidence>
<evidence type="ECO:0000256" key="14">
    <source>
        <dbReference type="ARBA" id="ARBA00023141"/>
    </source>
</evidence>
<comment type="similarity">
    <text evidence="5 17">Belongs to the sugar phosphate cyclases superfamily. Dehydroquinate synthase family.</text>
</comment>
<dbReference type="InterPro" id="IPR056179">
    <property type="entry name" value="DHQS_C"/>
</dbReference>
<dbReference type="InterPro" id="IPR016037">
    <property type="entry name" value="DHQ_synth_AroB"/>
</dbReference>
<feature type="binding site" evidence="17">
    <location>
        <position position="247"/>
    </location>
    <ligand>
        <name>Zn(2+)</name>
        <dbReference type="ChEBI" id="CHEBI:29105"/>
    </ligand>
</feature>
<keyword evidence="14 17" id="KW-0057">Aromatic amino acid biosynthesis</keyword>
<dbReference type="SUPFAM" id="SSF56796">
    <property type="entry name" value="Dehydroquinate synthase-like"/>
    <property type="match status" value="1"/>
</dbReference>
<evidence type="ECO:0000256" key="8">
    <source>
        <dbReference type="ARBA" id="ARBA00022490"/>
    </source>
</evidence>
<organism evidence="20 21">
    <name type="scientific">Macrococcoides canis</name>
    <dbReference type="NCBI Taxonomy" id="1855823"/>
    <lineage>
        <taxon>Bacteria</taxon>
        <taxon>Bacillati</taxon>
        <taxon>Bacillota</taxon>
        <taxon>Bacilli</taxon>
        <taxon>Bacillales</taxon>
        <taxon>Staphylococcaceae</taxon>
        <taxon>Macrococcoides</taxon>
    </lineage>
</organism>
<comment type="pathway">
    <text evidence="4 17">Metabolic intermediate biosynthesis; chorismate biosynthesis; chorismate from D-erythrose 4-phosphate and phosphoenolpyruvate: step 2/7.</text>
</comment>
<evidence type="ECO:0000256" key="15">
    <source>
        <dbReference type="ARBA" id="ARBA00023239"/>
    </source>
</evidence>
<feature type="domain" description="3-dehydroquinate synthase N-terminal" evidence="18">
    <location>
        <begin position="61"/>
        <end position="170"/>
    </location>
</feature>
<evidence type="ECO:0000256" key="5">
    <source>
        <dbReference type="ARBA" id="ARBA00005412"/>
    </source>
</evidence>
<evidence type="ECO:0000256" key="10">
    <source>
        <dbReference type="ARBA" id="ARBA00022723"/>
    </source>
</evidence>
<dbReference type="PANTHER" id="PTHR43622:SF7">
    <property type="entry name" value="3-DEHYDROQUINATE SYNTHASE, CHLOROPLASTIC"/>
    <property type="match status" value="1"/>
</dbReference>
<dbReference type="EMBL" id="CP021059">
    <property type="protein sequence ID" value="ARQ06948.1"/>
    <property type="molecule type" value="Genomic_DNA"/>
</dbReference>
<evidence type="ECO:0000313" key="20">
    <source>
        <dbReference type="EMBL" id="ARQ06948.1"/>
    </source>
</evidence>
<dbReference type="GO" id="GO:0008652">
    <property type="term" value="P:amino acid biosynthetic process"/>
    <property type="evidence" value="ECO:0007669"/>
    <property type="project" value="UniProtKB-KW"/>
</dbReference>
<evidence type="ECO:0000256" key="16">
    <source>
        <dbReference type="ARBA" id="ARBA00023285"/>
    </source>
</evidence>
<dbReference type="GO" id="GO:0009423">
    <property type="term" value="P:chorismate biosynthetic process"/>
    <property type="evidence" value="ECO:0007669"/>
    <property type="project" value="UniProtKB-UniRule"/>
</dbReference>
<keyword evidence="12 17" id="KW-0862">Zinc</keyword>
<comment type="catalytic activity">
    <reaction evidence="1 17">
        <text>7-phospho-2-dehydro-3-deoxy-D-arabino-heptonate = 3-dehydroquinate + phosphate</text>
        <dbReference type="Rhea" id="RHEA:21968"/>
        <dbReference type="ChEBI" id="CHEBI:32364"/>
        <dbReference type="ChEBI" id="CHEBI:43474"/>
        <dbReference type="ChEBI" id="CHEBI:58394"/>
        <dbReference type="EC" id="4.2.3.4"/>
    </reaction>
</comment>
<dbReference type="KEGG" id="mcak:MCCS_13050"/>
<evidence type="ECO:0000256" key="17">
    <source>
        <dbReference type="HAMAP-Rule" id="MF_00110"/>
    </source>
</evidence>
<gene>
    <name evidence="17 20" type="primary">aroB</name>
    <name evidence="20" type="ORF">MCCS_13050</name>
</gene>
<keyword evidence="16 17" id="KW-0170">Cobalt</keyword>
<evidence type="ECO:0000259" key="19">
    <source>
        <dbReference type="Pfam" id="PF24621"/>
    </source>
</evidence>